<keyword evidence="9" id="KW-0456">Lyase</keyword>
<dbReference type="GO" id="GO:0046872">
    <property type="term" value="F:metal ion binding"/>
    <property type="evidence" value="ECO:0007669"/>
    <property type="project" value="UniProtKB-KW"/>
</dbReference>
<protein>
    <recommendedName>
        <fullName evidence="1">protein acetyllysine N-acetyltransferase</fullName>
        <ecNumber evidence="1">2.3.1.286</ecNumber>
    </recommendedName>
</protein>
<dbReference type="InterPro" id="IPR029035">
    <property type="entry name" value="DHS-like_NAD/FAD-binding_dom"/>
</dbReference>
<dbReference type="InterPro" id="IPR015931">
    <property type="entry name" value="Acnase/IPM_dHydase_lsu_aba_1/3"/>
</dbReference>
<feature type="binding site" evidence="11">
    <location>
        <position position="168"/>
    </location>
    <ligand>
        <name>Zn(2+)</name>
        <dbReference type="ChEBI" id="CHEBI:29105"/>
    </ligand>
</feature>
<dbReference type="Proteomes" id="UP000279271">
    <property type="component" value="Unassembled WGS sequence"/>
</dbReference>
<keyword evidence="5 11" id="KW-0862">Zinc</keyword>
<reference evidence="14" key="1">
    <citation type="journal article" date="2018" name="Algal Res.">
        <title>Characterization of plant carbon substrate utilization by Auxenochlorella protothecoides.</title>
        <authorList>
            <person name="Vogler B.W."/>
            <person name="Starkenburg S.R."/>
            <person name="Sudasinghe N."/>
            <person name="Schambach J.Y."/>
            <person name="Rollin J.A."/>
            <person name="Pattathil S."/>
            <person name="Barry A.N."/>
        </authorList>
    </citation>
    <scope>NUCLEOTIDE SEQUENCE [LARGE SCALE GENOMIC DNA]</scope>
    <source>
        <strain evidence="14">UTEX 25</strain>
    </source>
</reference>
<dbReference type="InterPro" id="IPR026590">
    <property type="entry name" value="Ssirtuin_cat_dom"/>
</dbReference>
<dbReference type="Gene3D" id="2.20.28.200">
    <property type="match status" value="1"/>
</dbReference>
<name>A0A3M7L547_AUXPR</name>
<evidence type="ECO:0000256" key="11">
    <source>
        <dbReference type="PROSITE-ProRule" id="PRU00236"/>
    </source>
</evidence>
<feature type="binding site" evidence="11">
    <location>
        <position position="143"/>
    </location>
    <ligand>
        <name>Zn(2+)</name>
        <dbReference type="ChEBI" id="CHEBI:29105"/>
    </ligand>
</feature>
<organism evidence="13 14">
    <name type="scientific">Auxenochlorella protothecoides</name>
    <name type="common">Green microalga</name>
    <name type="synonym">Chlorella protothecoides</name>
    <dbReference type="NCBI Taxonomy" id="3075"/>
    <lineage>
        <taxon>Eukaryota</taxon>
        <taxon>Viridiplantae</taxon>
        <taxon>Chlorophyta</taxon>
        <taxon>core chlorophytes</taxon>
        <taxon>Trebouxiophyceae</taxon>
        <taxon>Chlorellales</taxon>
        <taxon>Chlorellaceae</taxon>
        <taxon>Auxenochlorella</taxon>
    </lineage>
</organism>
<evidence type="ECO:0000313" key="14">
    <source>
        <dbReference type="Proteomes" id="UP000279271"/>
    </source>
</evidence>
<accession>A0A3M7L547</accession>
<dbReference type="InterPro" id="IPR001030">
    <property type="entry name" value="Acoase/IPM_deHydtase_lsu_aba"/>
</dbReference>
<keyword evidence="8" id="KW-0520">NAD</keyword>
<comment type="similarity">
    <text evidence="10">Belongs to the sirtuin family. Class IV subfamily.</text>
</comment>
<keyword evidence="3" id="KW-0808">Transferase</keyword>
<feature type="binding site" evidence="11">
    <location>
        <position position="146"/>
    </location>
    <ligand>
        <name>Zn(2+)</name>
        <dbReference type="ChEBI" id="CHEBI:29105"/>
    </ligand>
</feature>
<evidence type="ECO:0000256" key="5">
    <source>
        <dbReference type="ARBA" id="ARBA00022833"/>
    </source>
</evidence>
<feature type="domain" description="Deacetylase sirtuin-type" evidence="12">
    <location>
        <begin position="28"/>
        <end position="298"/>
    </location>
</feature>
<proteinExistence type="inferred from homology"/>
<keyword evidence="6" id="KW-0408">Iron</keyword>
<evidence type="ECO:0000256" key="4">
    <source>
        <dbReference type="ARBA" id="ARBA00022723"/>
    </source>
</evidence>
<dbReference type="InterPro" id="IPR036008">
    <property type="entry name" value="Aconitase_4Fe-4S_dom"/>
</dbReference>
<evidence type="ECO:0000256" key="8">
    <source>
        <dbReference type="ARBA" id="ARBA00023027"/>
    </source>
</evidence>
<evidence type="ECO:0000256" key="9">
    <source>
        <dbReference type="ARBA" id="ARBA00023239"/>
    </source>
</evidence>
<dbReference type="InterPro" id="IPR033941">
    <property type="entry name" value="IPMI_cat"/>
</dbReference>
<feature type="binding site" evidence="11">
    <location>
        <position position="173"/>
    </location>
    <ligand>
        <name>Zn(2+)</name>
        <dbReference type="ChEBI" id="CHEBI:29105"/>
    </ligand>
</feature>
<feature type="active site" description="Proton acceptor" evidence="11">
    <location>
        <position position="135"/>
    </location>
</feature>
<keyword evidence="4 11" id="KW-0479">Metal-binding</keyword>
<sequence>MSLGYAEKLSFKEDVGGSLGAPEVFDAATELAQSIEKLIQLVSEARSIIAFTGAGISTSTGIPDFRGPNGVWTAQKLGTALPKATVEFANAAPSLTHQALLALHGTGKLKYLVSQNVDGLHRRSGFPAAALAELHGNCFLERCSTCGATFTRDFEVETVGFMETGRFCEVQGCRGPLTDTVLDWDDALPAKELKEAELRAKHADLAICLGTSLQIRPACNLPLRTVRVYKDRPQAGKLVIVNLQRTQHDKKALTSGGLVIHARTDDVMRGLMAGLHMQVPEYKRLDTFVLEVALIEQEAKRVKSPMTMTEKIIANHSDSSVVRPGSNIWTRVDKLMTHDVCGPGTFGIFQKEFGENAEVWDRERVVLMPDHYIFTSDERANRNVDILRDMAKRYNIKYFYDITDRSDFRANPDYKGVCHVALAQEGHCKPGEVMFGTDSHTCNAGAFGQFATGVGNTDAGFILGTGKLLIKVPPTMRFEMVGQMPPYLLAKDLILHIIGEISVAGGTYRAMEFSGEAISNMSMEERMTICNMVIEAGGKNGMCPPDETTFDYVTQRTSEPFEPVYADSAAQYVESFRFDVTKLEPTVAAPHSPDNRKLARECRHVKIDRVYIGSCTGGKTEDFMAAAKLFHAAGQQVWADVYALPVPGCGGKTAAQIFEAAGCITPAAPSCAACLGGPRDTFARMNEAQVCVSTTNRNFPGRMGHKDGQVYLASPFTAAASALAGHVADPRDYM</sequence>
<dbReference type="SUPFAM" id="SSF53732">
    <property type="entry name" value="Aconitase iron-sulfur domain"/>
    <property type="match status" value="1"/>
</dbReference>
<dbReference type="EC" id="2.3.1.286" evidence="1"/>
<dbReference type="GO" id="GO:0009098">
    <property type="term" value="P:L-leucine biosynthetic process"/>
    <property type="evidence" value="ECO:0007669"/>
    <property type="project" value="UniProtKB-UniPathway"/>
</dbReference>
<keyword evidence="7" id="KW-0411">Iron-sulfur</keyword>
<dbReference type="CDD" id="cd01583">
    <property type="entry name" value="IPMI"/>
    <property type="match status" value="1"/>
</dbReference>
<evidence type="ECO:0000259" key="12">
    <source>
        <dbReference type="PROSITE" id="PS50305"/>
    </source>
</evidence>
<comment type="caution">
    <text evidence="13">The sequence shown here is derived from an EMBL/GenBank/DDBJ whole genome shotgun (WGS) entry which is preliminary data.</text>
</comment>
<dbReference type="GO" id="GO:0070403">
    <property type="term" value="F:NAD+ binding"/>
    <property type="evidence" value="ECO:0007669"/>
    <property type="project" value="InterPro"/>
</dbReference>
<dbReference type="UniPathway" id="UPA00048">
    <property type="reaction ID" value="UER00071"/>
</dbReference>
<dbReference type="Pfam" id="PF00330">
    <property type="entry name" value="Aconitase"/>
    <property type="match status" value="2"/>
</dbReference>
<dbReference type="GO" id="GO:0003861">
    <property type="term" value="F:3-isopropylmalate dehydratase activity"/>
    <property type="evidence" value="ECO:0007669"/>
    <property type="project" value="InterPro"/>
</dbReference>
<dbReference type="PANTHER" id="PTHR43822">
    <property type="entry name" value="HOMOACONITASE, MITOCHONDRIAL-RELATED"/>
    <property type="match status" value="1"/>
</dbReference>
<dbReference type="PRINTS" id="PR00415">
    <property type="entry name" value="ACONITASE"/>
</dbReference>
<dbReference type="FunFam" id="3.40.50.1220:FF:000038">
    <property type="entry name" value="NAD-dependent protein deacetylase sirtuin-6 isoform X2"/>
    <property type="match status" value="1"/>
</dbReference>
<dbReference type="GO" id="GO:0051539">
    <property type="term" value="F:4 iron, 4 sulfur cluster binding"/>
    <property type="evidence" value="ECO:0007669"/>
    <property type="project" value="UniProtKB-KW"/>
</dbReference>
<evidence type="ECO:0000256" key="1">
    <source>
        <dbReference type="ARBA" id="ARBA00012928"/>
    </source>
</evidence>
<dbReference type="EMBL" id="QOKY01000135">
    <property type="protein sequence ID" value="RMZ56682.1"/>
    <property type="molecule type" value="Genomic_DNA"/>
</dbReference>
<dbReference type="Pfam" id="PF02146">
    <property type="entry name" value="SIR2"/>
    <property type="match status" value="1"/>
</dbReference>
<dbReference type="NCBIfam" id="NF001614">
    <property type="entry name" value="PRK00402.1"/>
    <property type="match status" value="1"/>
</dbReference>
<dbReference type="InterPro" id="IPR006251">
    <property type="entry name" value="Homoacnase/IPMdehydase_lsu"/>
</dbReference>
<evidence type="ECO:0000256" key="2">
    <source>
        <dbReference type="ARBA" id="ARBA00022485"/>
    </source>
</evidence>
<dbReference type="InterPro" id="IPR003000">
    <property type="entry name" value="Sirtuin"/>
</dbReference>
<evidence type="ECO:0000256" key="3">
    <source>
        <dbReference type="ARBA" id="ARBA00022679"/>
    </source>
</evidence>
<dbReference type="Gene3D" id="3.40.50.1220">
    <property type="entry name" value="TPP-binding domain"/>
    <property type="match status" value="1"/>
</dbReference>
<keyword evidence="2" id="KW-0004">4Fe-4S</keyword>
<dbReference type="PANTHER" id="PTHR43822:SF2">
    <property type="entry name" value="HOMOACONITASE, MITOCHONDRIAL"/>
    <property type="match status" value="1"/>
</dbReference>
<gene>
    <name evidence="13" type="ORF">APUTEX25_002771</name>
</gene>
<evidence type="ECO:0000256" key="7">
    <source>
        <dbReference type="ARBA" id="ARBA00023014"/>
    </source>
</evidence>
<evidence type="ECO:0000256" key="10">
    <source>
        <dbReference type="ARBA" id="ARBA00038170"/>
    </source>
</evidence>
<dbReference type="PROSITE" id="PS50305">
    <property type="entry name" value="SIRTUIN"/>
    <property type="match status" value="1"/>
</dbReference>
<dbReference type="NCBIfam" id="TIGR01343">
    <property type="entry name" value="hacA_fam"/>
    <property type="match status" value="1"/>
</dbReference>
<dbReference type="AlphaFoldDB" id="A0A3M7L547"/>
<evidence type="ECO:0000256" key="6">
    <source>
        <dbReference type="ARBA" id="ARBA00023004"/>
    </source>
</evidence>
<dbReference type="Gene3D" id="3.30.499.10">
    <property type="entry name" value="Aconitase, domain 3"/>
    <property type="match status" value="2"/>
</dbReference>
<dbReference type="InterPro" id="IPR050067">
    <property type="entry name" value="IPM_dehydratase_rel_enz"/>
</dbReference>
<evidence type="ECO:0000313" key="13">
    <source>
        <dbReference type="EMBL" id="RMZ56682.1"/>
    </source>
</evidence>
<dbReference type="SUPFAM" id="SSF52467">
    <property type="entry name" value="DHS-like NAD/FAD-binding domain"/>
    <property type="match status" value="1"/>
</dbReference>
<dbReference type="GO" id="GO:0034979">
    <property type="term" value="F:NAD-dependent protein lysine deacetylase activity"/>
    <property type="evidence" value="ECO:0007669"/>
    <property type="project" value="UniProtKB-EC"/>
</dbReference>